<dbReference type="Gene3D" id="1.10.3210.10">
    <property type="entry name" value="Hypothetical protein af1432"/>
    <property type="match status" value="1"/>
</dbReference>
<sequence>MSENTKGESQLEFDFEKAVRHICKGMTDQPRWEKFYGMGMTHESVMVHTLKQTMQALFMQAIEMRHGNPYGLHFERLVYAPPTHDMPEGHETYEDINYHDKRKNPQLRLEYKRREKEIFLEMMENMFGKEDMHLIPVPLDMDPDAPMVDRIYWQALEHISHSLYILEDLTLGTVTDQEQVALFERDVAFEHVAWLIQYAYHFPSVEYMLRKQILPKWRMYKENKEKGEKK</sequence>
<dbReference type="AlphaFoldDB" id="A0A1F6NJH8"/>
<dbReference type="EMBL" id="MFQS01000008">
    <property type="protein sequence ID" value="OGH83900.1"/>
    <property type="molecule type" value="Genomic_DNA"/>
</dbReference>
<reference evidence="1 2" key="1">
    <citation type="journal article" date="2016" name="Nat. Commun.">
        <title>Thousands of microbial genomes shed light on interconnected biogeochemical processes in an aquifer system.</title>
        <authorList>
            <person name="Anantharaman K."/>
            <person name="Brown C.T."/>
            <person name="Hug L.A."/>
            <person name="Sharon I."/>
            <person name="Castelle C.J."/>
            <person name="Probst A.J."/>
            <person name="Thomas B.C."/>
            <person name="Singh A."/>
            <person name="Wilkins M.J."/>
            <person name="Karaoz U."/>
            <person name="Brodie E.L."/>
            <person name="Williams K.H."/>
            <person name="Hubbard S.S."/>
            <person name="Banfield J.F."/>
        </authorList>
    </citation>
    <scope>NUCLEOTIDE SEQUENCE [LARGE SCALE GENOMIC DNA]</scope>
</reference>
<evidence type="ECO:0000313" key="1">
    <source>
        <dbReference type="EMBL" id="OGH83900.1"/>
    </source>
</evidence>
<evidence type="ECO:0000313" key="2">
    <source>
        <dbReference type="Proteomes" id="UP000176300"/>
    </source>
</evidence>
<name>A0A1F6NJH8_9BACT</name>
<gene>
    <name evidence="1" type="ORF">A2373_00720</name>
</gene>
<protein>
    <submittedName>
        <fullName evidence="1">Uncharacterized protein</fullName>
    </submittedName>
</protein>
<dbReference type="Proteomes" id="UP000176300">
    <property type="component" value="Unassembled WGS sequence"/>
</dbReference>
<proteinExistence type="predicted"/>
<organism evidence="1 2">
    <name type="scientific">Candidatus Magasanikbacteria bacterium RIFOXYB1_FULL_40_15</name>
    <dbReference type="NCBI Taxonomy" id="1798697"/>
    <lineage>
        <taxon>Bacteria</taxon>
        <taxon>Candidatus Magasanikiibacteriota</taxon>
    </lineage>
</organism>
<accession>A0A1F6NJH8</accession>
<dbReference type="STRING" id="1798697.A2373_00720"/>
<comment type="caution">
    <text evidence="1">The sequence shown here is derived from an EMBL/GenBank/DDBJ whole genome shotgun (WGS) entry which is preliminary data.</text>
</comment>